<evidence type="ECO:0000256" key="5">
    <source>
        <dbReference type="ARBA" id="ARBA00022840"/>
    </source>
</evidence>
<keyword evidence="6 10" id="KW-0505">Motor protein</keyword>
<protein>
    <submittedName>
        <fullName evidence="13">Kinesin KIN-5C</fullName>
    </submittedName>
</protein>
<dbReference type="GO" id="GO:0008574">
    <property type="term" value="F:plus-end-directed microtubule motor activity"/>
    <property type="evidence" value="ECO:0007669"/>
    <property type="project" value="TreeGrafter"/>
</dbReference>
<evidence type="ECO:0000256" key="11">
    <source>
        <dbReference type="SAM" id="Coils"/>
    </source>
</evidence>
<dbReference type="GO" id="GO:0005876">
    <property type="term" value="C:spindle microtubule"/>
    <property type="evidence" value="ECO:0007669"/>
    <property type="project" value="TreeGrafter"/>
</dbReference>
<dbReference type="PROSITE" id="PS00411">
    <property type="entry name" value="KINESIN_MOTOR_1"/>
    <property type="match status" value="1"/>
</dbReference>
<dbReference type="GO" id="GO:0051231">
    <property type="term" value="P:spindle elongation"/>
    <property type="evidence" value="ECO:0007669"/>
    <property type="project" value="TreeGrafter"/>
</dbReference>
<organism evidence="13 14">
    <name type="scientific">Olea europaea subsp. europaea</name>
    <dbReference type="NCBI Taxonomy" id="158383"/>
    <lineage>
        <taxon>Eukaryota</taxon>
        <taxon>Viridiplantae</taxon>
        <taxon>Streptophyta</taxon>
        <taxon>Embryophyta</taxon>
        <taxon>Tracheophyta</taxon>
        <taxon>Spermatophyta</taxon>
        <taxon>Magnoliopsida</taxon>
        <taxon>eudicotyledons</taxon>
        <taxon>Gunneridae</taxon>
        <taxon>Pentapetalae</taxon>
        <taxon>asterids</taxon>
        <taxon>lamiids</taxon>
        <taxon>Lamiales</taxon>
        <taxon>Oleaceae</taxon>
        <taxon>Oleeae</taxon>
        <taxon>Olea</taxon>
    </lineage>
</organism>
<dbReference type="OrthoDB" id="3176171at2759"/>
<keyword evidence="2" id="KW-0963">Cytoplasm</keyword>
<dbReference type="Proteomes" id="UP000594638">
    <property type="component" value="Unassembled WGS sequence"/>
</dbReference>
<accession>A0A8S0SQI5</accession>
<dbReference type="GO" id="GO:0008017">
    <property type="term" value="F:microtubule binding"/>
    <property type="evidence" value="ECO:0007669"/>
    <property type="project" value="InterPro"/>
</dbReference>
<dbReference type="GO" id="GO:0072686">
    <property type="term" value="C:mitotic spindle"/>
    <property type="evidence" value="ECO:0007669"/>
    <property type="project" value="TreeGrafter"/>
</dbReference>
<proteinExistence type="inferred from homology"/>
<comment type="caution">
    <text evidence="13">The sequence shown here is derived from an EMBL/GenBank/DDBJ whole genome shotgun (WGS) entry which is preliminary data.</text>
</comment>
<dbReference type="PROSITE" id="PS50067">
    <property type="entry name" value="KINESIN_MOTOR_2"/>
    <property type="match status" value="1"/>
</dbReference>
<dbReference type="GO" id="GO:0090307">
    <property type="term" value="P:mitotic spindle assembly"/>
    <property type="evidence" value="ECO:0007669"/>
    <property type="project" value="TreeGrafter"/>
</dbReference>
<name>A0A8S0SQI5_OLEEU</name>
<comment type="subcellular location">
    <subcellularLocation>
        <location evidence="1">Cytoplasm</location>
        <location evidence="1">Cytoskeleton</location>
        <location evidence="1">Spindle</location>
    </subcellularLocation>
</comment>
<dbReference type="InterPro" id="IPR027417">
    <property type="entry name" value="P-loop_NTPase"/>
</dbReference>
<dbReference type="InterPro" id="IPR047149">
    <property type="entry name" value="KIF11-like"/>
</dbReference>
<keyword evidence="5 10" id="KW-0067">ATP-binding</keyword>
<dbReference type="Gramene" id="OE9A091372T1">
    <property type="protein sequence ID" value="OE9A091372C1"/>
    <property type="gene ID" value="OE9A091372"/>
</dbReference>
<dbReference type="GO" id="GO:0005524">
    <property type="term" value="F:ATP binding"/>
    <property type="evidence" value="ECO:0007669"/>
    <property type="project" value="UniProtKB-UniRule"/>
</dbReference>
<evidence type="ECO:0000259" key="12">
    <source>
        <dbReference type="PROSITE" id="PS50067"/>
    </source>
</evidence>
<dbReference type="PRINTS" id="PR00380">
    <property type="entry name" value="KINESINHEAVY"/>
</dbReference>
<feature type="coiled-coil region" evidence="11">
    <location>
        <begin position="419"/>
        <end position="474"/>
    </location>
</feature>
<dbReference type="PANTHER" id="PTHR47970">
    <property type="entry name" value="KINESIN-LIKE PROTEIN KIF11"/>
    <property type="match status" value="1"/>
</dbReference>
<evidence type="ECO:0000256" key="6">
    <source>
        <dbReference type="ARBA" id="ARBA00023175"/>
    </source>
</evidence>
<dbReference type="Pfam" id="PF00225">
    <property type="entry name" value="Kinesin"/>
    <property type="match status" value="1"/>
</dbReference>
<dbReference type="PANTHER" id="PTHR47970:SF12">
    <property type="entry name" value="KINESIN FAMILY MEMBER 11"/>
    <property type="match status" value="1"/>
</dbReference>
<dbReference type="Gene3D" id="3.40.850.10">
    <property type="entry name" value="Kinesin motor domain"/>
    <property type="match status" value="1"/>
</dbReference>
<keyword evidence="11" id="KW-0175">Coiled coil</keyword>
<evidence type="ECO:0000256" key="3">
    <source>
        <dbReference type="ARBA" id="ARBA00022701"/>
    </source>
</evidence>
<evidence type="ECO:0000256" key="10">
    <source>
        <dbReference type="PROSITE-ProRule" id="PRU00283"/>
    </source>
</evidence>
<feature type="binding site" evidence="10">
    <location>
        <begin position="98"/>
        <end position="105"/>
    </location>
    <ligand>
        <name>ATP</name>
        <dbReference type="ChEBI" id="CHEBI:30616"/>
    </ligand>
</feature>
<evidence type="ECO:0000256" key="7">
    <source>
        <dbReference type="ARBA" id="ARBA00023212"/>
    </source>
</evidence>
<keyword evidence="3" id="KW-0493">Microtubule</keyword>
<evidence type="ECO:0000313" key="13">
    <source>
        <dbReference type="EMBL" id="CAA2994896.1"/>
    </source>
</evidence>
<keyword evidence="14" id="KW-1185">Reference proteome</keyword>
<dbReference type="InterPro" id="IPR036961">
    <property type="entry name" value="Kinesin_motor_dom_sf"/>
</dbReference>
<evidence type="ECO:0000256" key="1">
    <source>
        <dbReference type="ARBA" id="ARBA00004186"/>
    </source>
</evidence>
<gene>
    <name evidence="13" type="ORF">OLEA9_A091372</name>
</gene>
<keyword evidence="4 10" id="KW-0547">Nucleotide-binding</keyword>
<dbReference type="SUPFAM" id="SSF52540">
    <property type="entry name" value="P-loop containing nucleoside triphosphate hydrolases"/>
    <property type="match status" value="1"/>
</dbReference>
<dbReference type="CDD" id="cd01364">
    <property type="entry name" value="KISc_BimC_Eg5"/>
    <property type="match status" value="1"/>
</dbReference>
<dbReference type="EMBL" id="CACTIH010005484">
    <property type="protein sequence ID" value="CAA2994896.1"/>
    <property type="molecule type" value="Genomic_DNA"/>
</dbReference>
<dbReference type="GO" id="GO:0007018">
    <property type="term" value="P:microtubule-based movement"/>
    <property type="evidence" value="ECO:0007669"/>
    <property type="project" value="InterPro"/>
</dbReference>
<comment type="function">
    <text evidence="9">Responsible for microtubule translocation. May be important for the organization of phragmoplast-specific arrays of microtubules. Plays an essential role in stabilizing the mitotic spindle. Required during mitotic cytokinesis.</text>
</comment>
<sequence length="1009" mass="113959">MSSRHEKEKGVNVQVLLRCRPFSGDELRNKAPEVVTCNEYQREVSVSQSIAGKHFDRVFTFDKVFGPNARQKDLYEQAIVPIVDEVLEGFNCTIFAYGQTGTGKTYTMEGECKRSKSGPNGELPPEAGVIPRAVKQIFDTLEGQNAEYSVKVTFLELYNEEITDLLAPEDISRIAVEDKQKKQLPLMEDGKGGVLVRGLEEEIVTSANEIFTLLERGSAKRRTAETLLNKQSSRSHSLFSITIHIKEATPEGEELIKSGKLNLVDLAGSENISRSGAREGRAREAGEINKSLLTLGRVINALVEHLGHIPYRDSKLTRLLRDSLGGRTKTCIIATVSPAVHCLEETLSTLDYAHRAKNIRNKPEVNQKMMKSTLIKDLYGEIERLKAEVYAAREKNGVYIPKERYYQEESERKAMSEQIEQMGVMIENHQKNLEELRSKYDDQVLQSYDLSSKLDATKKELKQTSKLLTSTEEELNRCQYAVKERDFIISKQEKAENALADQACILRADLEKTRKDNSSLFLKIAREDKLSADNRSTVSNFQAELTQQLSSLCDTLTISVSRQSDHLQCVEKLCNTFLEVHDKAAIDLKKKVNSSRVLYISHFEAVQNVARLHKASSNAALEEVSALASSNSRSLEEFLAAGAVEANSVFDDLQDALSSHRGETAHLARELRQRFTSSIEHLMNTSETIHEFLDKLFEESKSLERHAIEVDEIQTKSIIEFQKAYEEQSRSDAEKLIADMTTLVSGCMRRQKDMVDARLGDIKESVIGNKLFMDGHVSSMEGIAMDLKRKWQDSFKLAENNFKDSADFSAAKHCRMELLSQKCANTVETALKQWQRTQESLNDMGSQHASTIASRVRSICDSNEQHDTEIDSARVMAEEDMTKHSENMIQCLDSMSEQERVCISEISATSRAHSETLECLRKDHSQQSGSIEQHSSDTFRMNYMDYEPTGTTPVRCEPDIPSKGTIESLRAMPMETLQEEFRENHSYESFRVTELKPSLIPRSPLSQIN</sequence>
<evidence type="ECO:0000313" key="14">
    <source>
        <dbReference type="Proteomes" id="UP000594638"/>
    </source>
</evidence>
<evidence type="ECO:0000256" key="8">
    <source>
        <dbReference type="ARBA" id="ARBA00034704"/>
    </source>
</evidence>
<reference evidence="13 14" key="1">
    <citation type="submission" date="2019-12" db="EMBL/GenBank/DDBJ databases">
        <authorList>
            <person name="Alioto T."/>
            <person name="Alioto T."/>
            <person name="Gomez Garrido J."/>
        </authorList>
    </citation>
    <scope>NUCLEOTIDE SEQUENCE [LARGE SCALE GENOMIC DNA]</scope>
</reference>
<evidence type="ECO:0000256" key="4">
    <source>
        <dbReference type="ARBA" id="ARBA00022741"/>
    </source>
</evidence>
<keyword evidence="7" id="KW-0206">Cytoskeleton</keyword>
<dbReference type="InterPro" id="IPR019821">
    <property type="entry name" value="Kinesin_motor_CS"/>
</dbReference>
<dbReference type="InterPro" id="IPR001752">
    <property type="entry name" value="Kinesin_motor_dom"/>
</dbReference>
<dbReference type="InterPro" id="IPR047241">
    <property type="entry name" value="KIF11-like_kin_motor_dom"/>
</dbReference>
<feature type="domain" description="Kinesin motor" evidence="12">
    <location>
        <begin position="12"/>
        <end position="359"/>
    </location>
</feature>
<evidence type="ECO:0000256" key="2">
    <source>
        <dbReference type="ARBA" id="ARBA00022490"/>
    </source>
</evidence>
<dbReference type="FunFam" id="3.40.850.10:FF:000019">
    <property type="entry name" value="Kinesin-like protein KIN-5D"/>
    <property type="match status" value="1"/>
</dbReference>
<dbReference type="AlphaFoldDB" id="A0A8S0SQI5"/>
<comment type="similarity">
    <text evidence="8">Belongs to the TRAFAC class myosin-kinesin ATPase superfamily. Kinesin family. KIN-5/BimC subfamily.</text>
</comment>
<dbReference type="SMART" id="SM00129">
    <property type="entry name" value="KISc"/>
    <property type="match status" value="1"/>
</dbReference>
<evidence type="ECO:0000256" key="9">
    <source>
        <dbReference type="ARBA" id="ARBA00046159"/>
    </source>
</evidence>